<keyword evidence="3" id="KW-1185">Reference proteome</keyword>
<feature type="compositionally biased region" description="Acidic residues" evidence="1">
    <location>
        <begin position="54"/>
        <end position="70"/>
    </location>
</feature>
<name>A0A3S3WNN7_9RHOB</name>
<accession>A0A3S3WNN7</accession>
<feature type="region of interest" description="Disordered" evidence="1">
    <location>
        <begin position="1"/>
        <end position="85"/>
    </location>
</feature>
<organism evidence="2 3">
    <name type="scientific">Falsigemmobacter intermedius</name>
    <dbReference type="NCBI Taxonomy" id="1553448"/>
    <lineage>
        <taxon>Bacteria</taxon>
        <taxon>Pseudomonadati</taxon>
        <taxon>Pseudomonadota</taxon>
        <taxon>Alphaproteobacteria</taxon>
        <taxon>Rhodobacterales</taxon>
        <taxon>Paracoccaceae</taxon>
        <taxon>Falsigemmobacter</taxon>
    </lineage>
</organism>
<dbReference type="AlphaFoldDB" id="A0A3S3WNN7"/>
<evidence type="ECO:0000256" key="1">
    <source>
        <dbReference type="SAM" id="MobiDB-lite"/>
    </source>
</evidence>
<dbReference type="RefSeq" id="WP_128488575.1">
    <property type="nucleotide sequence ID" value="NZ_JBHLXB010000002.1"/>
</dbReference>
<dbReference type="Proteomes" id="UP000287168">
    <property type="component" value="Unassembled WGS sequence"/>
</dbReference>
<comment type="caution">
    <text evidence="2">The sequence shown here is derived from an EMBL/GenBank/DDBJ whole genome shotgun (WGS) entry which is preliminary data.</text>
</comment>
<evidence type="ECO:0000313" key="3">
    <source>
        <dbReference type="Proteomes" id="UP000287168"/>
    </source>
</evidence>
<sequence>MTRPDPRQGRPVAASADPLADEPVFDRAQEDLPLLDEERLNLDDDGNVLPGNDPIDEDPNDNGDEEQNDPEDLRRRRLLGQPLQE</sequence>
<evidence type="ECO:0000313" key="2">
    <source>
        <dbReference type="EMBL" id="RWY41442.1"/>
    </source>
</evidence>
<protein>
    <submittedName>
        <fullName evidence="2">Uncharacterized protein</fullName>
    </submittedName>
</protein>
<dbReference type="EMBL" id="SBLC01000011">
    <property type="protein sequence ID" value="RWY41442.1"/>
    <property type="molecule type" value="Genomic_DNA"/>
</dbReference>
<feature type="compositionally biased region" description="Basic and acidic residues" evidence="1">
    <location>
        <begin position="24"/>
        <end position="42"/>
    </location>
</feature>
<reference evidence="2 3" key="1">
    <citation type="journal article" date="2015" name="Int. J. Syst. Evol. Microbiol.">
        <title>Gemmobacter intermedius sp. nov., isolated from a white stork (Ciconia ciconia).</title>
        <authorList>
            <person name="Kampfer P."/>
            <person name="Jerzak L."/>
            <person name="Wilharm G."/>
            <person name="Golke J."/>
            <person name="Busse H.J."/>
            <person name="Glaeser S.P."/>
        </authorList>
    </citation>
    <scope>NUCLEOTIDE SEQUENCE [LARGE SCALE GENOMIC DNA]</scope>
    <source>
        <strain evidence="2 3">119/4</strain>
    </source>
</reference>
<gene>
    <name evidence="2" type="ORF">EP867_09660</name>
</gene>
<proteinExistence type="predicted"/>